<keyword evidence="3 6" id="KW-0808">Transferase</keyword>
<dbReference type="PANTHER" id="PTHR12001:SF69">
    <property type="entry name" value="ALL TRANS-POLYPRENYL-DIPHOSPHATE SYNTHASE PDSS1"/>
    <property type="match status" value="1"/>
</dbReference>
<sequence length="333" mass="36926">MTVAYRESKANYSGIKPDIYEIIDLETVERDLYNILSDSKGCVREMCSHIMSAGGKRIRPLLVMCCGLVFSPQSPELVHAASAAELIHMASLVHDDIIDESCMRRSRPSINKLWGNHFAVLCGDYLFAKAFGILAQDRLLKSMSYMVEAVQSMCRGEISQAHDRHSTRVNMKRYYERISEKTAIFLKCCCMSGAAAAGADIRSLEAVGEYGLNLGLAFQIVDDILDFCGNADIMGKPKGEDLCQGNITIPIVLLQKNHKYAEWINGVIQGRAYPENVMDEVLKALEDSGAIADSFRAAGRHISKAKTSLKALPASKYTELLFRLTDIVKSRIK</sequence>
<dbReference type="InterPro" id="IPR033749">
    <property type="entry name" value="Polyprenyl_synt_CS"/>
</dbReference>
<dbReference type="CDD" id="cd00685">
    <property type="entry name" value="Trans_IPPS_HT"/>
    <property type="match status" value="1"/>
</dbReference>
<evidence type="ECO:0000256" key="3">
    <source>
        <dbReference type="ARBA" id="ARBA00022679"/>
    </source>
</evidence>
<reference evidence="7 8" key="1">
    <citation type="submission" date="2018-07" db="EMBL/GenBank/DDBJ databases">
        <title>Genomic Encyclopedia of Type Strains, Phase IV (KMG-IV): sequencing the most valuable type-strain genomes for metagenomic binning, comparative biology and taxonomic classification.</title>
        <authorList>
            <person name="Goeker M."/>
        </authorList>
    </citation>
    <scope>NUCLEOTIDE SEQUENCE [LARGE SCALE GENOMIC DNA]</scope>
    <source>
        <strain evidence="7 8">DSM 27016</strain>
    </source>
</reference>
<protein>
    <submittedName>
        <fullName evidence="7">Heptaprenyl diphosphate synthase</fullName>
    </submittedName>
</protein>
<dbReference type="Gene3D" id="1.10.600.10">
    <property type="entry name" value="Farnesyl Diphosphate Synthase"/>
    <property type="match status" value="1"/>
</dbReference>
<evidence type="ECO:0000256" key="2">
    <source>
        <dbReference type="ARBA" id="ARBA00006706"/>
    </source>
</evidence>
<dbReference type="InterPro" id="IPR000092">
    <property type="entry name" value="Polyprenyl_synt"/>
</dbReference>
<dbReference type="Pfam" id="PF00348">
    <property type="entry name" value="polyprenyl_synt"/>
    <property type="match status" value="1"/>
</dbReference>
<comment type="caution">
    <text evidence="7">The sequence shown here is derived from an EMBL/GenBank/DDBJ whole genome shotgun (WGS) entry which is preliminary data.</text>
</comment>
<gene>
    <name evidence="7" type="ORF">DFR58_10548</name>
</gene>
<dbReference type="EMBL" id="QPJT01000005">
    <property type="protein sequence ID" value="RCX18289.1"/>
    <property type="molecule type" value="Genomic_DNA"/>
</dbReference>
<dbReference type="PROSITE" id="PS00444">
    <property type="entry name" value="POLYPRENYL_SYNTHASE_2"/>
    <property type="match status" value="1"/>
</dbReference>
<evidence type="ECO:0000256" key="6">
    <source>
        <dbReference type="RuleBase" id="RU004466"/>
    </source>
</evidence>
<dbReference type="InterPro" id="IPR008949">
    <property type="entry name" value="Isoprenoid_synthase_dom_sf"/>
</dbReference>
<keyword evidence="8" id="KW-1185">Reference proteome</keyword>
<evidence type="ECO:0000256" key="4">
    <source>
        <dbReference type="ARBA" id="ARBA00022723"/>
    </source>
</evidence>
<keyword evidence="5" id="KW-0460">Magnesium</keyword>
<dbReference type="RefSeq" id="WP_114296841.1">
    <property type="nucleotide sequence ID" value="NZ_QPJT01000005.1"/>
</dbReference>
<dbReference type="Proteomes" id="UP000253034">
    <property type="component" value="Unassembled WGS sequence"/>
</dbReference>
<dbReference type="GO" id="GO:0004659">
    <property type="term" value="F:prenyltransferase activity"/>
    <property type="evidence" value="ECO:0007669"/>
    <property type="project" value="InterPro"/>
</dbReference>
<dbReference type="SUPFAM" id="SSF48576">
    <property type="entry name" value="Terpenoid synthases"/>
    <property type="match status" value="1"/>
</dbReference>
<dbReference type="PANTHER" id="PTHR12001">
    <property type="entry name" value="GERANYLGERANYL PYROPHOSPHATE SYNTHASE"/>
    <property type="match status" value="1"/>
</dbReference>
<dbReference type="GO" id="GO:0046872">
    <property type="term" value="F:metal ion binding"/>
    <property type="evidence" value="ECO:0007669"/>
    <property type="project" value="UniProtKB-KW"/>
</dbReference>
<dbReference type="SFLD" id="SFLDS00005">
    <property type="entry name" value="Isoprenoid_Synthase_Type_I"/>
    <property type="match status" value="1"/>
</dbReference>
<keyword evidence="4" id="KW-0479">Metal-binding</keyword>
<comment type="similarity">
    <text evidence="2 6">Belongs to the FPP/GGPP synthase family.</text>
</comment>
<evidence type="ECO:0000313" key="8">
    <source>
        <dbReference type="Proteomes" id="UP000253034"/>
    </source>
</evidence>
<dbReference type="OrthoDB" id="9805316at2"/>
<evidence type="ECO:0000313" key="7">
    <source>
        <dbReference type="EMBL" id="RCX18289.1"/>
    </source>
</evidence>
<comment type="cofactor">
    <cofactor evidence="1">
        <name>Mg(2+)</name>
        <dbReference type="ChEBI" id="CHEBI:18420"/>
    </cofactor>
</comment>
<proteinExistence type="inferred from homology"/>
<dbReference type="GO" id="GO:0008299">
    <property type="term" value="P:isoprenoid biosynthetic process"/>
    <property type="evidence" value="ECO:0007669"/>
    <property type="project" value="InterPro"/>
</dbReference>
<evidence type="ECO:0000256" key="1">
    <source>
        <dbReference type="ARBA" id="ARBA00001946"/>
    </source>
</evidence>
<evidence type="ECO:0000256" key="5">
    <source>
        <dbReference type="ARBA" id="ARBA00022842"/>
    </source>
</evidence>
<organism evidence="7 8">
    <name type="scientific">Anaerobacterium chartisolvens</name>
    <dbReference type="NCBI Taxonomy" id="1297424"/>
    <lineage>
        <taxon>Bacteria</taxon>
        <taxon>Bacillati</taxon>
        <taxon>Bacillota</taxon>
        <taxon>Clostridia</taxon>
        <taxon>Eubacteriales</taxon>
        <taxon>Oscillospiraceae</taxon>
        <taxon>Anaerobacterium</taxon>
    </lineage>
</organism>
<accession>A0A369B9S5</accession>
<dbReference type="AlphaFoldDB" id="A0A369B9S5"/>
<name>A0A369B9S5_9FIRM</name>